<protein>
    <submittedName>
        <fullName evidence="3">PilZ domain-containing protein</fullName>
    </submittedName>
</protein>
<accession>A0ABS8XPW7</accession>
<proteinExistence type="predicted"/>
<feature type="domain" description="PilZ" evidence="2">
    <location>
        <begin position="19"/>
        <end position="114"/>
    </location>
</feature>
<evidence type="ECO:0000259" key="2">
    <source>
        <dbReference type="Pfam" id="PF07238"/>
    </source>
</evidence>
<evidence type="ECO:0000313" key="3">
    <source>
        <dbReference type="EMBL" id="MCE4553188.1"/>
    </source>
</evidence>
<feature type="compositionally biased region" description="Low complexity" evidence="1">
    <location>
        <begin position="8"/>
        <end position="17"/>
    </location>
</feature>
<dbReference type="Proteomes" id="UP001200741">
    <property type="component" value="Unassembled WGS sequence"/>
</dbReference>
<name>A0ABS8XPW7_9BURK</name>
<evidence type="ECO:0000313" key="4">
    <source>
        <dbReference type="Proteomes" id="UP001200741"/>
    </source>
</evidence>
<dbReference type="InterPro" id="IPR009875">
    <property type="entry name" value="PilZ_domain"/>
</dbReference>
<organism evidence="3 4">
    <name type="scientific">Pelomonas cellulosilytica</name>
    <dbReference type="NCBI Taxonomy" id="2906762"/>
    <lineage>
        <taxon>Bacteria</taxon>
        <taxon>Pseudomonadati</taxon>
        <taxon>Pseudomonadota</taxon>
        <taxon>Betaproteobacteria</taxon>
        <taxon>Burkholderiales</taxon>
        <taxon>Sphaerotilaceae</taxon>
        <taxon>Roseateles</taxon>
    </lineage>
</organism>
<keyword evidence="4" id="KW-1185">Reference proteome</keyword>
<gene>
    <name evidence="3" type="ORF">LXT13_01840</name>
</gene>
<comment type="caution">
    <text evidence="3">The sequence shown here is derived from an EMBL/GenBank/DDBJ whole genome shotgun (WGS) entry which is preliminary data.</text>
</comment>
<dbReference type="Gene3D" id="2.40.10.220">
    <property type="entry name" value="predicted glycosyltransferase like domains"/>
    <property type="match status" value="1"/>
</dbReference>
<dbReference type="Pfam" id="PF07238">
    <property type="entry name" value="PilZ"/>
    <property type="match status" value="1"/>
</dbReference>
<sequence length="124" mass="13490">MTTANGETAPSSPTATAAERRVEERRAYRSTATVIAGTHQFQVRTLDISRSGMCIVAAINPQPNLRFKLRMRLDRQPQGPVTVEADVQVVHSVLASQESGFRIGLRFVNPGSQLLGAVNNFLGK</sequence>
<reference evidence="3 4" key="1">
    <citation type="submission" date="2021-12" db="EMBL/GenBank/DDBJ databases">
        <title>Genome seq of P8.</title>
        <authorList>
            <person name="Seo T."/>
        </authorList>
    </citation>
    <scope>NUCLEOTIDE SEQUENCE [LARGE SCALE GENOMIC DNA]</scope>
    <source>
        <strain evidence="3 4">P8</strain>
    </source>
</reference>
<dbReference type="RefSeq" id="WP_233369897.1">
    <property type="nucleotide sequence ID" value="NZ_JAJTWU010000001.1"/>
</dbReference>
<dbReference type="SUPFAM" id="SSF141371">
    <property type="entry name" value="PilZ domain-like"/>
    <property type="match status" value="1"/>
</dbReference>
<dbReference type="EMBL" id="JAJTWU010000001">
    <property type="protein sequence ID" value="MCE4553188.1"/>
    <property type="molecule type" value="Genomic_DNA"/>
</dbReference>
<feature type="region of interest" description="Disordered" evidence="1">
    <location>
        <begin position="1"/>
        <end position="23"/>
    </location>
</feature>
<evidence type="ECO:0000256" key="1">
    <source>
        <dbReference type="SAM" id="MobiDB-lite"/>
    </source>
</evidence>